<evidence type="ECO:0000256" key="1">
    <source>
        <dbReference type="ARBA" id="ARBA00023118"/>
    </source>
</evidence>
<evidence type="ECO:0008006" key="4">
    <source>
        <dbReference type="Google" id="ProtNLM"/>
    </source>
</evidence>
<dbReference type="GO" id="GO:0016779">
    <property type="term" value="F:nucleotidyltransferase activity"/>
    <property type="evidence" value="ECO:0007669"/>
    <property type="project" value="InterPro"/>
</dbReference>
<evidence type="ECO:0000313" key="2">
    <source>
        <dbReference type="EMBL" id="SDG04993.1"/>
    </source>
</evidence>
<evidence type="ECO:0000313" key="3">
    <source>
        <dbReference type="Proteomes" id="UP000183812"/>
    </source>
</evidence>
<gene>
    <name evidence="2" type="ORF">SAMN04244550_03324</name>
</gene>
<sequence>MNKPTYENFRPFSVIGERLLASTAIKIELPPSQHALMVQRKAAIEKHLEREGSPLKGLIRLFYQQGSVAIGATIRAKFRQEGFDIDIIVELLERGSLTPAEVLDLLYEAMRGEPGSRYYDCTERQSRCVTVYYADGMHLDLSPAVLLDERDPRRSYIFHSKLEEPRWKDTTILTNCFGFVAHYNERCPIDQMFAEDYGRLVRDADLQLQVMMKDADSVPVPVHSTTVGGKSAVTVALQLLKRNRNIRWLPRNRRMPASVMFSCLSLEVAEAGRTIGQNVKVIAEHVLDRLIRAKSVGELLHVENPVCRGDVFTDRWPVNHTDQDLLIGDMRLLLRQLAELFDDRRSFKDRSKTLEDMFGETVAKQVVDEFSVEMGQSVRSGSHLLGATGGILAAPTLVSARPAAPRNTFYGTKWSKS</sequence>
<dbReference type="Proteomes" id="UP000183812">
    <property type="component" value="Unassembled WGS sequence"/>
</dbReference>
<accession>A0A1G7R2L9</accession>
<dbReference type="RefSeq" id="WP_074555943.1">
    <property type="nucleotide sequence ID" value="NZ_CP119563.1"/>
</dbReference>
<protein>
    <recommendedName>
        <fullName evidence="4">Nucleotidyltransferase</fullName>
    </recommendedName>
</protein>
<dbReference type="EMBL" id="FNAY01000027">
    <property type="protein sequence ID" value="SDG04993.1"/>
    <property type="molecule type" value="Genomic_DNA"/>
</dbReference>
<name>A0A1G7R2L9_RHOCA</name>
<reference evidence="2 3" key="1">
    <citation type="submission" date="2016-10" db="EMBL/GenBank/DDBJ databases">
        <authorList>
            <person name="de Groot N.N."/>
        </authorList>
    </citation>
    <scope>NUCLEOTIDE SEQUENCE [LARGE SCALE GENOMIC DNA]</scope>
    <source>
        <strain evidence="3">DSM 938 / 37b4</strain>
    </source>
</reference>
<proteinExistence type="predicted"/>
<dbReference type="CDD" id="cd05400">
    <property type="entry name" value="NT_2-5OAS_ClassI-CCAase"/>
    <property type="match status" value="1"/>
</dbReference>
<dbReference type="GO" id="GO:0051607">
    <property type="term" value="P:defense response to virus"/>
    <property type="evidence" value="ECO:0007669"/>
    <property type="project" value="UniProtKB-KW"/>
</dbReference>
<organism evidence="2 3">
    <name type="scientific">Rhodobacter capsulatus</name>
    <name type="common">Rhodopseudomonas capsulata</name>
    <dbReference type="NCBI Taxonomy" id="1061"/>
    <lineage>
        <taxon>Bacteria</taxon>
        <taxon>Pseudomonadati</taxon>
        <taxon>Pseudomonadota</taxon>
        <taxon>Alphaproteobacteria</taxon>
        <taxon>Rhodobacterales</taxon>
        <taxon>Rhodobacter group</taxon>
        <taxon>Rhodobacter</taxon>
    </lineage>
</organism>
<dbReference type="Pfam" id="PF18144">
    <property type="entry name" value="SMODS"/>
    <property type="match status" value="1"/>
</dbReference>
<keyword evidence="1" id="KW-0051">Antiviral defense</keyword>
<dbReference type="InterPro" id="IPR006116">
    <property type="entry name" value="NT_2-5OAS_ClassI-CCAase"/>
</dbReference>
<dbReference type="OrthoDB" id="1118920at2"/>
<dbReference type="AlphaFoldDB" id="A0A1G7R2L9"/>